<dbReference type="InterPro" id="IPR001173">
    <property type="entry name" value="Glyco_trans_2-like"/>
</dbReference>
<dbReference type="PANTHER" id="PTHR48090:SF6">
    <property type="entry name" value="SLR5056 PROTEIN"/>
    <property type="match status" value="1"/>
</dbReference>
<feature type="transmembrane region" description="Helical" evidence="1">
    <location>
        <begin position="278"/>
        <end position="297"/>
    </location>
</feature>
<accession>A0A0B5E331</accession>
<proteinExistence type="predicted"/>
<dbReference type="InterPro" id="IPR050256">
    <property type="entry name" value="Glycosyltransferase_2"/>
</dbReference>
<dbReference type="KEGG" id="cid:P73_3080"/>
<dbReference type="AlphaFoldDB" id="A0A0B5E331"/>
<keyword evidence="1" id="KW-0812">Transmembrane</keyword>
<name>A0A0B5E331_9RHOB</name>
<dbReference type="Gene3D" id="3.90.550.10">
    <property type="entry name" value="Spore Coat Polysaccharide Biosynthesis Protein SpsA, Chain A"/>
    <property type="match status" value="1"/>
</dbReference>
<gene>
    <name evidence="3" type="ORF">P73_3080</name>
</gene>
<organism evidence="3 4">
    <name type="scientific">Celeribacter indicus</name>
    <dbReference type="NCBI Taxonomy" id="1208324"/>
    <lineage>
        <taxon>Bacteria</taxon>
        <taxon>Pseudomonadati</taxon>
        <taxon>Pseudomonadota</taxon>
        <taxon>Alphaproteobacteria</taxon>
        <taxon>Rhodobacterales</taxon>
        <taxon>Roseobacteraceae</taxon>
        <taxon>Celeribacter</taxon>
    </lineage>
</organism>
<dbReference type="EMBL" id="CP004393">
    <property type="protein sequence ID" value="AJE47795.1"/>
    <property type="molecule type" value="Genomic_DNA"/>
</dbReference>
<reference evidence="3 4" key="1">
    <citation type="journal article" date="2014" name="Int. J. Syst. Evol. Microbiol.">
        <title>Celeribacter indicus sp. nov., a polycyclic aromatic hydrocarbon-degrading bacterium from deep-sea sediment and reclassification of Huaishuia halophila as Celeribacter halophilus comb. nov.</title>
        <authorList>
            <person name="Lai Q."/>
            <person name="Cao J."/>
            <person name="Yuan J."/>
            <person name="Li F."/>
            <person name="Shao Z."/>
        </authorList>
    </citation>
    <scope>NUCLEOTIDE SEQUENCE [LARGE SCALE GENOMIC DNA]</scope>
    <source>
        <strain evidence="3">P73</strain>
    </source>
</reference>
<dbReference type="RefSeq" id="WP_043870274.1">
    <property type="nucleotide sequence ID" value="NZ_CP004393.1"/>
</dbReference>
<dbReference type="OrthoDB" id="8416156at2"/>
<feature type="transmembrane region" description="Helical" evidence="1">
    <location>
        <begin position="304"/>
        <end position="326"/>
    </location>
</feature>
<dbReference type="HOGENOM" id="CLU_025996_19_0_5"/>
<dbReference type="Proteomes" id="UP000031521">
    <property type="component" value="Chromosome"/>
</dbReference>
<evidence type="ECO:0000313" key="3">
    <source>
        <dbReference type="EMBL" id="AJE47795.1"/>
    </source>
</evidence>
<keyword evidence="4" id="KW-1185">Reference proteome</keyword>
<feature type="domain" description="Glycosyltransferase 2-like" evidence="2">
    <location>
        <begin position="12"/>
        <end position="140"/>
    </location>
</feature>
<keyword evidence="1" id="KW-1133">Transmembrane helix</keyword>
<dbReference type="SUPFAM" id="SSF53448">
    <property type="entry name" value="Nucleotide-diphospho-sugar transferases"/>
    <property type="match status" value="1"/>
</dbReference>
<dbReference type="STRING" id="1208324.P73_3080"/>
<evidence type="ECO:0000313" key="4">
    <source>
        <dbReference type="Proteomes" id="UP000031521"/>
    </source>
</evidence>
<sequence length="341" mass="36976">MVTPTPADQVVILIPTLNEAAHIAGVLDQILSEDRLAQGARVIVADGGSTDGTTEIVGDLAATRYRNLRLIDNPKRTQAHAMNMLLKPDFAGTTVAIRVDAHAQYPRDFVSRLVAELDARPGVASVVIPMDAVPTESCFRRGLAYVADTKLGAGGSPHRGGTASGYVDHGHHAAFRLETFRILGGYDTSFIANEDAEYDRRLGKSGRRIWLESSIRIGYYPRDTIAGLWKQYFRYGVGRARNCLKHGDRPALRQMIPVIHVVLLALSLLALPFTAWGWLWPVLYAGLLSAVAVAMALRHRSLCGLVALPALATMHTAWGLGFLWGAGRGRPQAAMPVRGLG</sequence>
<dbReference type="InterPro" id="IPR029044">
    <property type="entry name" value="Nucleotide-diphossugar_trans"/>
</dbReference>
<protein>
    <submittedName>
        <fullName evidence="3">Succinoglycan biosynthesis protein ExoA</fullName>
    </submittedName>
</protein>
<evidence type="ECO:0000256" key="1">
    <source>
        <dbReference type="SAM" id="Phobius"/>
    </source>
</evidence>
<dbReference type="Pfam" id="PF00535">
    <property type="entry name" value="Glycos_transf_2"/>
    <property type="match status" value="1"/>
</dbReference>
<dbReference type="CDD" id="cd02525">
    <property type="entry name" value="Succinoglycan_BP_ExoA"/>
    <property type="match status" value="1"/>
</dbReference>
<keyword evidence="1" id="KW-0472">Membrane</keyword>
<evidence type="ECO:0000259" key="2">
    <source>
        <dbReference type="Pfam" id="PF00535"/>
    </source>
</evidence>
<dbReference type="PANTHER" id="PTHR48090">
    <property type="entry name" value="UNDECAPRENYL-PHOSPHATE 4-DEOXY-4-FORMAMIDO-L-ARABINOSE TRANSFERASE-RELATED"/>
    <property type="match status" value="1"/>
</dbReference>